<dbReference type="OrthoDB" id="10068079at2759"/>
<proteinExistence type="predicted"/>
<protein>
    <submittedName>
        <fullName evidence="2">Uncharacterized protein</fullName>
    </submittedName>
</protein>
<organism evidence="2 3">
    <name type="scientific">Liparis tanakae</name>
    <name type="common">Tanaka's snailfish</name>
    <dbReference type="NCBI Taxonomy" id="230148"/>
    <lineage>
        <taxon>Eukaryota</taxon>
        <taxon>Metazoa</taxon>
        <taxon>Chordata</taxon>
        <taxon>Craniata</taxon>
        <taxon>Vertebrata</taxon>
        <taxon>Euteleostomi</taxon>
        <taxon>Actinopterygii</taxon>
        <taxon>Neopterygii</taxon>
        <taxon>Teleostei</taxon>
        <taxon>Neoteleostei</taxon>
        <taxon>Acanthomorphata</taxon>
        <taxon>Eupercaria</taxon>
        <taxon>Perciformes</taxon>
        <taxon>Cottioidei</taxon>
        <taxon>Cottales</taxon>
        <taxon>Liparidae</taxon>
        <taxon>Liparis</taxon>
    </lineage>
</organism>
<evidence type="ECO:0000313" key="2">
    <source>
        <dbReference type="EMBL" id="TNN49065.1"/>
    </source>
</evidence>
<dbReference type="AlphaFoldDB" id="A0A4Z2G7H9"/>
<name>A0A4Z2G7H9_9TELE</name>
<evidence type="ECO:0000256" key="1">
    <source>
        <dbReference type="SAM" id="MobiDB-lite"/>
    </source>
</evidence>
<evidence type="ECO:0000313" key="3">
    <source>
        <dbReference type="Proteomes" id="UP000314294"/>
    </source>
</evidence>
<gene>
    <name evidence="2" type="ORF">EYF80_040722</name>
</gene>
<reference evidence="2 3" key="1">
    <citation type="submission" date="2019-03" db="EMBL/GenBank/DDBJ databases">
        <title>First draft genome of Liparis tanakae, snailfish: a comprehensive survey of snailfish specific genes.</title>
        <authorList>
            <person name="Kim W."/>
            <person name="Song I."/>
            <person name="Jeong J.-H."/>
            <person name="Kim D."/>
            <person name="Kim S."/>
            <person name="Ryu S."/>
            <person name="Song J.Y."/>
            <person name="Lee S.K."/>
        </authorList>
    </citation>
    <scope>NUCLEOTIDE SEQUENCE [LARGE SCALE GENOMIC DNA]</scope>
    <source>
        <tissue evidence="2">Muscle</tissue>
    </source>
</reference>
<accession>A0A4Z2G7H9</accession>
<feature type="region of interest" description="Disordered" evidence="1">
    <location>
        <begin position="63"/>
        <end position="86"/>
    </location>
</feature>
<sequence>MLSPSVIRLHSSSICSGPRLSGRCMSRSVKSAGVSESRRSDWRCVTGQKEEVKTKDRCHRTGRRVDVSNTSDPHDNSVGASGGRPLMPAFNKQRPRSAAAVLSGSLYTGPYNLQYNGPYNLQSTGPYNLQSTGPYNLQSTGPHNLQSTGPYNLQSTGPYNLQSTGPYNLQYTGPYNLQSTGPHNLQSTGPYNLQSTGPHNLQSTGPYNLQYCWGRLREGSHRRTRTRTSTLLDFF</sequence>
<keyword evidence="3" id="KW-1185">Reference proteome</keyword>
<dbReference type="EMBL" id="SRLO01000670">
    <property type="protein sequence ID" value="TNN49065.1"/>
    <property type="molecule type" value="Genomic_DNA"/>
</dbReference>
<comment type="caution">
    <text evidence="2">The sequence shown here is derived from an EMBL/GenBank/DDBJ whole genome shotgun (WGS) entry which is preliminary data.</text>
</comment>
<feature type="region of interest" description="Disordered" evidence="1">
    <location>
        <begin position="125"/>
        <end position="194"/>
    </location>
</feature>
<dbReference type="Proteomes" id="UP000314294">
    <property type="component" value="Unassembled WGS sequence"/>
</dbReference>